<keyword evidence="10" id="KW-1185">Reference proteome</keyword>
<dbReference type="PIRSF" id="PIRSF005572">
    <property type="entry name" value="NifS"/>
    <property type="match status" value="1"/>
</dbReference>
<evidence type="ECO:0000256" key="4">
    <source>
        <dbReference type="ARBA" id="ARBA00022898"/>
    </source>
</evidence>
<dbReference type="OrthoDB" id="9808002at2"/>
<dbReference type="KEGG" id="pbj:VN24_19450"/>
<keyword evidence="6" id="KW-0411">Iron-sulfur</keyword>
<proteinExistence type="inferred from homology"/>
<dbReference type="NCBIfam" id="NF002806">
    <property type="entry name" value="PRK02948.1"/>
    <property type="match status" value="1"/>
</dbReference>
<keyword evidence="5" id="KW-0408">Iron</keyword>
<reference evidence="9 10" key="1">
    <citation type="journal article" date="2015" name="J. Biotechnol.">
        <title>Complete genome sequence of Paenibacillus beijingensis 7188(T) (=DSM 24997(T)), a novel rhizobacterium from jujube garden soil.</title>
        <authorList>
            <person name="Kwak Y."/>
            <person name="Shin J.H."/>
        </authorList>
    </citation>
    <scope>NUCLEOTIDE SEQUENCE [LARGE SCALE GENOMIC DNA]</scope>
    <source>
        <strain evidence="9 10">DSM 24997</strain>
    </source>
</reference>
<dbReference type="InterPro" id="IPR015422">
    <property type="entry name" value="PyrdxlP-dep_Trfase_small"/>
</dbReference>
<reference evidence="10" key="2">
    <citation type="submission" date="2015-03" db="EMBL/GenBank/DDBJ databases">
        <title>Genome sequence of Paenibacillus beijingensis strain DSM 24997T.</title>
        <authorList>
            <person name="Kwak Y."/>
            <person name="Shin J.-H."/>
        </authorList>
    </citation>
    <scope>NUCLEOTIDE SEQUENCE [LARGE SCALE GENOMIC DNA]</scope>
    <source>
        <strain evidence="10">DSM 24997</strain>
    </source>
</reference>
<keyword evidence="4" id="KW-0663">Pyridoxal phosphate</keyword>
<evidence type="ECO:0000256" key="3">
    <source>
        <dbReference type="ARBA" id="ARBA00022723"/>
    </source>
</evidence>
<dbReference type="PATRIC" id="fig|1126833.4.peg.4286"/>
<dbReference type="InterPro" id="IPR000192">
    <property type="entry name" value="Aminotrans_V_dom"/>
</dbReference>
<feature type="domain" description="Aminotransferase class V" evidence="8">
    <location>
        <begin position="3"/>
        <end position="364"/>
    </location>
</feature>
<dbReference type="Proteomes" id="UP000032633">
    <property type="component" value="Chromosome"/>
</dbReference>
<dbReference type="InterPro" id="IPR015424">
    <property type="entry name" value="PyrdxlP-dep_Trfase"/>
</dbReference>
<dbReference type="FunFam" id="3.40.640.10:FF:000084">
    <property type="entry name" value="IscS-like cysteine desulfurase"/>
    <property type="match status" value="1"/>
</dbReference>
<evidence type="ECO:0000256" key="7">
    <source>
        <dbReference type="RuleBase" id="RU004504"/>
    </source>
</evidence>
<evidence type="ECO:0000256" key="1">
    <source>
        <dbReference type="ARBA" id="ARBA00001933"/>
    </source>
</evidence>
<comment type="cofactor">
    <cofactor evidence="1 7">
        <name>pyridoxal 5'-phosphate</name>
        <dbReference type="ChEBI" id="CHEBI:597326"/>
    </cofactor>
</comment>
<dbReference type="PROSITE" id="PS00595">
    <property type="entry name" value="AA_TRANSFER_CLASS_5"/>
    <property type="match status" value="1"/>
</dbReference>
<protein>
    <submittedName>
        <fullName evidence="9">Cysteine desulfurase</fullName>
    </submittedName>
</protein>
<dbReference type="EMBL" id="CP011058">
    <property type="protein sequence ID" value="AJY76343.1"/>
    <property type="molecule type" value="Genomic_DNA"/>
</dbReference>
<dbReference type="GO" id="GO:0046872">
    <property type="term" value="F:metal ion binding"/>
    <property type="evidence" value="ECO:0007669"/>
    <property type="project" value="UniProtKB-KW"/>
</dbReference>
<dbReference type="HOGENOM" id="CLU_003433_0_2_9"/>
<sequence length="386" mass="42112">MLYFDHCASTPPHPDVVRTMAEVMQLHYANPSSLHRAGREAEALIERARKQMANLFAVKPEEWVFTSGGTESNQLAIKGAAMRFRSRGNHLITTEVEHPSVYEAFRQLERSGFRVTYLPVDKTGTVSVTDLKRSLTEDTVLVSVMHVNNEVGTVQPIEEIGELLRNYPKTLFHVDGVQSIGKLPVNLKEWGIDLFSGSAHKLRGPKGIGLLYVREGLELEPLFSGGSQERELRAGTPNVAGIVAAAKAVRLAVEGQEERAAAMRALQSRLTGRLSSIPELVLNSCAPLVAPHIVHLSYPGMKPEVIVHQLEELGMLVSTKSACSSKDDKPSRVLLAMGCPRERAASGIRISFGDEHTKADIDALAAALAAAVQKLKPMERSETTTS</sequence>
<keyword evidence="3" id="KW-0479">Metal-binding</keyword>
<dbReference type="PANTHER" id="PTHR11601">
    <property type="entry name" value="CYSTEINE DESULFURYLASE FAMILY MEMBER"/>
    <property type="match status" value="1"/>
</dbReference>
<accession>A0A0D5NN42</accession>
<dbReference type="STRING" id="1126833.VN24_19450"/>
<evidence type="ECO:0000256" key="6">
    <source>
        <dbReference type="ARBA" id="ARBA00023014"/>
    </source>
</evidence>
<dbReference type="RefSeq" id="WP_045671770.1">
    <property type="nucleotide sequence ID" value="NZ_CP011058.1"/>
</dbReference>
<gene>
    <name evidence="9" type="ORF">VN24_19450</name>
</gene>
<evidence type="ECO:0000259" key="8">
    <source>
        <dbReference type="Pfam" id="PF00266"/>
    </source>
</evidence>
<dbReference type="AlphaFoldDB" id="A0A0D5NN42"/>
<comment type="similarity">
    <text evidence="2">Belongs to the class-V pyridoxal-phosphate-dependent aminotransferase family. NifS/IscS subfamily.</text>
</comment>
<organism evidence="9 10">
    <name type="scientific">Paenibacillus beijingensis</name>
    <dbReference type="NCBI Taxonomy" id="1126833"/>
    <lineage>
        <taxon>Bacteria</taxon>
        <taxon>Bacillati</taxon>
        <taxon>Bacillota</taxon>
        <taxon>Bacilli</taxon>
        <taxon>Bacillales</taxon>
        <taxon>Paenibacillaceae</taxon>
        <taxon>Paenibacillus</taxon>
    </lineage>
</organism>
<evidence type="ECO:0000313" key="9">
    <source>
        <dbReference type="EMBL" id="AJY76343.1"/>
    </source>
</evidence>
<evidence type="ECO:0000256" key="2">
    <source>
        <dbReference type="ARBA" id="ARBA00006490"/>
    </source>
</evidence>
<evidence type="ECO:0000313" key="10">
    <source>
        <dbReference type="Proteomes" id="UP000032633"/>
    </source>
</evidence>
<name>A0A0D5NN42_9BACL</name>
<dbReference type="SUPFAM" id="SSF53383">
    <property type="entry name" value="PLP-dependent transferases"/>
    <property type="match status" value="1"/>
</dbReference>
<evidence type="ECO:0000256" key="5">
    <source>
        <dbReference type="ARBA" id="ARBA00023004"/>
    </source>
</evidence>
<dbReference type="GO" id="GO:0031071">
    <property type="term" value="F:cysteine desulfurase activity"/>
    <property type="evidence" value="ECO:0007669"/>
    <property type="project" value="UniProtKB-ARBA"/>
</dbReference>
<dbReference type="Gene3D" id="3.90.1150.10">
    <property type="entry name" value="Aspartate Aminotransferase, domain 1"/>
    <property type="match status" value="1"/>
</dbReference>
<dbReference type="GO" id="GO:0051536">
    <property type="term" value="F:iron-sulfur cluster binding"/>
    <property type="evidence" value="ECO:0007669"/>
    <property type="project" value="UniProtKB-KW"/>
</dbReference>
<dbReference type="PANTHER" id="PTHR11601:SF50">
    <property type="entry name" value="CYSTEINE DESULFURASE ISCS 2-RELATED"/>
    <property type="match status" value="1"/>
</dbReference>
<dbReference type="InterPro" id="IPR020578">
    <property type="entry name" value="Aminotrans_V_PyrdxlP_BS"/>
</dbReference>
<dbReference type="InterPro" id="IPR016454">
    <property type="entry name" value="Cysteine_dSase"/>
</dbReference>
<dbReference type="Gene3D" id="3.40.640.10">
    <property type="entry name" value="Type I PLP-dependent aspartate aminotransferase-like (Major domain)"/>
    <property type="match status" value="1"/>
</dbReference>
<dbReference type="InterPro" id="IPR015421">
    <property type="entry name" value="PyrdxlP-dep_Trfase_major"/>
</dbReference>
<dbReference type="Pfam" id="PF00266">
    <property type="entry name" value="Aminotran_5"/>
    <property type="match status" value="1"/>
</dbReference>